<sequence>MRTLEETRKRWEVLFPGHDTNADLRAALDAEQGGTLCADGLRSIVWKRFLIFDHVERENWSRKLAESRDAYTAMRAHFLKYIEHPDDLESTVDPLADDEQSPWQTLRNDEKLRAEIVQDVDRCLQENFFFQEPSTKQKLTDILFVYSKLNPDVGYRQGMHELLAPIVWVMDRDSLERSSPRSIEDDLMQDLLDSRFVEHDSFTLFLSVMHTARVFYEHGETKSTNGQVDVIPIVSRCQYLHQEALSVIDHELAEHLRAVDVLPQIFLTRWMRLLFGREFSFEEVLEMWDLLFAHGLRSELVDFTCIAMLLRIRWQLLDADYSGALSILLRYPSPEPHSPQAFVQDALYLEQNPTAERGGFLIAKYSGRPPESPLTHSRSLVRPAMTSRLWEEFKRRSESTSPISASARNSPKSLETLLQDVSQGIQRRTEAWGVAKAVRGAVTEARRNMPTMNYDAASRLGATRSEPSSTAAQESTTAELGLQTRLDRLQERNQELASTLSEALKDLREQLGSRDDSGASPNESVKGALDRIESVKKCLADSIVPAAASANSNAPRPDVARSDSPQSPAPVTDPAHPPKSPSVSEPLPRSPPVVNMPNLSTGRATKRPDAQTDGLVSSGRERPRSVVRPSLSDAGFSWMLGGNRTLSTFVSPASVPPEQTRHHDHPRGRNGPLFKNHADDTPKTAEADRDELALHNLSGSRGPL</sequence>
<proteinExistence type="predicted"/>
<dbReference type="FunFam" id="1.10.8.270:FF:000031">
    <property type="entry name" value="TBC1 domain family member 5"/>
    <property type="match status" value="1"/>
</dbReference>
<dbReference type="PhylomeDB" id="S7ZJ28"/>
<feature type="domain" description="Rab-GAP TBC" evidence="3">
    <location>
        <begin position="36"/>
        <end position="295"/>
    </location>
</feature>
<dbReference type="Pfam" id="PF00566">
    <property type="entry name" value="RabGAP-TBC"/>
    <property type="match status" value="1"/>
</dbReference>
<reference evidence="4 5" key="1">
    <citation type="journal article" date="2013" name="PLoS ONE">
        <title>Genomic and secretomic analyses reveal unique features of the lignocellulolytic enzyme system of Penicillium decumbens.</title>
        <authorList>
            <person name="Liu G."/>
            <person name="Zhang L."/>
            <person name="Wei X."/>
            <person name="Zou G."/>
            <person name="Qin Y."/>
            <person name="Ma L."/>
            <person name="Li J."/>
            <person name="Zheng H."/>
            <person name="Wang S."/>
            <person name="Wang C."/>
            <person name="Xun L."/>
            <person name="Zhao G.-P."/>
            <person name="Zhou Z."/>
            <person name="Qu Y."/>
        </authorList>
    </citation>
    <scope>NUCLEOTIDE SEQUENCE [LARGE SCALE GENOMIC DNA]</scope>
    <source>
        <strain evidence="5">114-2 / CGMCC 5302</strain>
    </source>
</reference>
<name>S7ZJ28_PENO1</name>
<dbReference type="InterPro" id="IPR000195">
    <property type="entry name" value="Rab-GAP-TBC_dom"/>
</dbReference>
<dbReference type="Gene3D" id="1.10.472.80">
    <property type="entry name" value="Ypt/Rab-GAP domain of gyp1p, domain 3"/>
    <property type="match status" value="1"/>
</dbReference>
<dbReference type="AlphaFoldDB" id="S7ZJ28"/>
<dbReference type="GO" id="GO:0005096">
    <property type="term" value="F:GTPase activator activity"/>
    <property type="evidence" value="ECO:0007669"/>
    <property type="project" value="UniProtKB-KW"/>
</dbReference>
<keyword evidence="5" id="KW-1185">Reference proteome</keyword>
<feature type="region of interest" description="Disordered" evidence="2">
    <location>
        <begin position="651"/>
        <end position="704"/>
    </location>
</feature>
<feature type="region of interest" description="Disordered" evidence="2">
    <location>
        <begin position="548"/>
        <end position="628"/>
    </location>
</feature>
<gene>
    <name evidence="4" type="ORF">PDE_05230</name>
</gene>
<evidence type="ECO:0000313" key="4">
    <source>
        <dbReference type="EMBL" id="EPS30279.1"/>
    </source>
</evidence>
<dbReference type="Proteomes" id="UP000019376">
    <property type="component" value="Unassembled WGS sequence"/>
</dbReference>
<dbReference type="SUPFAM" id="SSF47923">
    <property type="entry name" value="Ypt/Rab-GAP domain of gyp1p"/>
    <property type="match status" value="2"/>
</dbReference>
<dbReference type="PROSITE" id="PS50086">
    <property type="entry name" value="TBC_RABGAP"/>
    <property type="match status" value="1"/>
</dbReference>
<evidence type="ECO:0000256" key="2">
    <source>
        <dbReference type="SAM" id="MobiDB-lite"/>
    </source>
</evidence>
<evidence type="ECO:0000259" key="3">
    <source>
        <dbReference type="PROSITE" id="PS50086"/>
    </source>
</evidence>
<protein>
    <recommendedName>
        <fullName evidence="3">Rab-GAP TBC domain-containing protein</fullName>
    </recommendedName>
</protein>
<dbReference type="SMART" id="SM00164">
    <property type="entry name" value="TBC"/>
    <property type="match status" value="1"/>
</dbReference>
<evidence type="ECO:0000256" key="1">
    <source>
        <dbReference type="ARBA" id="ARBA00022468"/>
    </source>
</evidence>
<dbReference type="InterPro" id="IPR035969">
    <property type="entry name" value="Rab-GAP_TBC_sf"/>
</dbReference>
<dbReference type="OrthoDB" id="27140at2759"/>
<feature type="compositionally biased region" description="Basic and acidic residues" evidence="2">
    <location>
        <begin position="676"/>
        <end position="693"/>
    </location>
</feature>
<dbReference type="PANTHER" id="PTHR22957">
    <property type="entry name" value="TBC1 DOMAIN FAMILY MEMBER GTPASE-ACTIVATING PROTEIN"/>
    <property type="match status" value="1"/>
</dbReference>
<dbReference type="EMBL" id="KB644412">
    <property type="protein sequence ID" value="EPS30279.1"/>
    <property type="molecule type" value="Genomic_DNA"/>
</dbReference>
<dbReference type="HOGENOM" id="CLU_019939_0_0_1"/>
<evidence type="ECO:0000313" key="5">
    <source>
        <dbReference type="Proteomes" id="UP000019376"/>
    </source>
</evidence>
<accession>S7ZJ28</accession>
<dbReference type="eggNOG" id="KOG1091">
    <property type="taxonomic scope" value="Eukaryota"/>
</dbReference>
<keyword evidence="1" id="KW-0343">GTPase activation</keyword>
<dbReference type="FunFam" id="1.10.472.80:FF:000038">
    <property type="entry name" value="TBC1 domain family member 5"/>
    <property type="match status" value="1"/>
</dbReference>
<organism evidence="4 5">
    <name type="scientific">Penicillium oxalicum (strain 114-2 / CGMCC 5302)</name>
    <name type="common">Penicillium decumbens</name>
    <dbReference type="NCBI Taxonomy" id="933388"/>
    <lineage>
        <taxon>Eukaryota</taxon>
        <taxon>Fungi</taxon>
        <taxon>Dikarya</taxon>
        <taxon>Ascomycota</taxon>
        <taxon>Pezizomycotina</taxon>
        <taxon>Eurotiomycetes</taxon>
        <taxon>Eurotiomycetidae</taxon>
        <taxon>Eurotiales</taxon>
        <taxon>Aspergillaceae</taxon>
        <taxon>Penicillium</taxon>
    </lineage>
</organism>
<dbReference type="PANTHER" id="PTHR22957:SF337">
    <property type="entry name" value="TBC1 DOMAIN FAMILY MEMBER 5"/>
    <property type="match status" value="1"/>
</dbReference>
<dbReference type="STRING" id="933388.S7ZJ28"/>
<dbReference type="Gene3D" id="1.10.8.270">
    <property type="entry name" value="putative rabgap domain of human tbc1 domain family member 14 like domains"/>
    <property type="match status" value="1"/>
</dbReference>